<dbReference type="CDD" id="cd16430">
    <property type="entry name" value="TraB"/>
    <property type="match status" value="1"/>
</dbReference>
<proteinExistence type="predicted"/>
<dbReference type="AlphaFoldDB" id="A0A4S3KSW2"/>
<sequence>MFGKKNSSSTGSQAQHRKGLNAKQKRNLFLYVGFAAVVFIAWALSRPGVLSQQNAPVNAKNLLGSASSHELGVASINNQVAHQSAEIASLKRAIAKRVRSQTPGSGQYNSATTSATTVPPPPPVPVPVPSTSGGAVAVPYAQLPPSGQAAALAATQAPSIETIGAPASASSATTTPNQGVTAQTQAKVPKIFLPAGTMLTGVLLTGLDAPTGRNASSEPIPVLVRIKEDAILPNEYRADFRECFIVASGIGDLSSERAYLRGQYLSCVRRDGGVIQAHVQMWGTGSDGFAGLRGTLVSKQGTAIARALMAGFAAGIGQAFTPQQQTVIAANGSPYQSPPLGVAGRMAAFGGISSAANQVAAFYLKMAESEFPVIEVSAGQPVTFIVEKGASIPMLKEKTS</sequence>
<accession>A0A4S3KSW2</accession>
<dbReference type="EMBL" id="MWQO01000014">
    <property type="protein sequence ID" value="THD11304.1"/>
    <property type="molecule type" value="Genomic_DNA"/>
</dbReference>
<organism evidence="3 4">
    <name type="scientific">Metallibacterium scheffleri</name>
    <dbReference type="NCBI Taxonomy" id="993689"/>
    <lineage>
        <taxon>Bacteria</taxon>
        <taxon>Pseudomonadati</taxon>
        <taxon>Pseudomonadota</taxon>
        <taxon>Gammaproteobacteria</taxon>
        <taxon>Lysobacterales</taxon>
        <taxon>Rhodanobacteraceae</taxon>
        <taxon>Metallibacterium</taxon>
    </lineage>
</organism>
<reference evidence="3 4" key="1">
    <citation type="submission" date="2017-02" db="EMBL/GenBank/DDBJ databases">
        <title>Whole genome sequencing of Metallibacterium scheffleri DSM 24874 (T).</title>
        <authorList>
            <person name="Kumar S."/>
            <person name="Patil P."/>
            <person name="Patil P.B."/>
        </authorList>
    </citation>
    <scope>NUCLEOTIDE SEQUENCE [LARGE SCALE GENOMIC DNA]</scope>
    <source>
        <strain evidence="3 4">DSM 24874</strain>
    </source>
</reference>
<evidence type="ECO:0000313" key="4">
    <source>
        <dbReference type="Proteomes" id="UP000307749"/>
    </source>
</evidence>
<feature type="region of interest" description="Disordered" evidence="1">
    <location>
        <begin position="98"/>
        <end position="123"/>
    </location>
</feature>
<comment type="caution">
    <text evidence="3">The sequence shown here is derived from an EMBL/GenBank/DDBJ whole genome shotgun (WGS) entry which is preliminary data.</text>
</comment>
<evidence type="ECO:0000313" key="3">
    <source>
        <dbReference type="EMBL" id="THD11304.1"/>
    </source>
</evidence>
<dbReference type="Pfam" id="PF03743">
    <property type="entry name" value="TrbI"/>
    <property type="match status" value="1"/>
</dbReference>
<dbReference type="STRING" id="993689.GCA_002077135_00206"/>
<keyword evidence="4" id="KW-1185">Reference proteome</keyword>
<evidence type="ECO:0000256" key="1">
    <source>
        <dbReference type="SAM" id="MobiDB-lite"/>
    </source>
</evidence>
<gene>
    <name evidence="3" type="ORF">B1806_04075</name>
</gene>
<protein>
    <recommendedName>
        <fullName evidence="5">Conjugal transfer protein TraB</fullName>
    </recommendedName>
</protein>
<feature type="compositionally biased region" description="Polar residues" evidence="1">
    <location>
        <begin position="100"/>
        <end position="109"/>
    </location>
</feature>
<dbReference type="Proteomes" id="UP000307749">
    <property type="component" value="Unassembled WGS sequence"/>
</dbReference>
<dbReference type="OrthoDB" id="15544at2"/>
<dbReference type="InterPro" id="IPR005498">
    <property type="entry name" value="T4SS_VirB10/TraB/TrbI"/>
</dbReference>
<keyword evidence="2" id="KW-1133">Transmembrane helix</keyword>
<dbReference type="RefSeq" id="WP_081130248.1">
    <property type="nucleotide sequence ID" value="NZ_LDOS01000005.1"/>
</dbReference>
<evidence type="ECO:0000256" key="2">
    <source>
        <dbReference type="SAM" id="Phobius"/>
    </source>
</evidence>
<evidence type="ECO:0008006" key="5">
    <source>
        <dbReference type="Google" id="ProtNLM"/>
    </source>
</evidence>
<feature type="transmembrane region" description="Helical" evidence="2">
    <location>
        <begin position="28"/>
        <end position="45"/>
    </location>
</feature>
<keyword evidence="2" id="KW-0472">Membrane</keyword>
<keyword evidence="2" id="KW-0812">Transmembrane</keyword>
<name>A0A4S3KSW2_9GAMM</name>